<accession>A0AAV9WUQ2</accession>
<dbReference type="SUPFAM" id="SSF81296">
    <property type="entry name" value="E set domains"/>
    <property type="match status" value="1"/>
</dbReference>
<dbReference type="GO" id="GO:0005829">
    <property type="term" value="C:cytosol"/>
    <property type="evidence" value="ECO:0007669"/>
    <property type="project" value="TreeGrafter"/>
</dbReference>
<dbReference type="Gene3D" id="2.70.50.30">
    <property type="entry name" value="Coagulation Factor XIII, subunit A, domain 1"/>
    <property type="match status" value="1"/>
</dbReference>
<keyword evidence="6" id="KW-1185">Reference proteome</keyword>
<keyword evidence="3" id="KW-0343">GTPase activation</keyword>
<dbReference type="Pfam" id="PF02115">
    <property type="entry name" value="Rho_GDI"/>
    <property type="match status" value="1"/>
</dbReference>
<dbReference type="InterPro" id="IPR014756">
    <property type="entry name" value="Ig_E-set"/>
</dbReference>
<dbReference type="GO" id="GO:0016020">
    <property type="term" value="C:membrane"/>
    <property type="evidence" value="ECO:0007669"/>
    <property type="project" value="TreeGrafter"/>
</dbReference>
<dbReference type="AlphaFoldDB" id="A0AAV9WUQ2"/>
<dbReference type="GO" id="GO:0007266">
    <property type="term" value="P:Rho protein signal transduction"/>
    <property type="evidence" value="ECO:0007669"/>
    <property type="project" value="InterPro"/>
</dbReference>
<dbReference type="PANTHER" id="PTHR10980:SF3">
    <property type="entry name" value="LD16419P"/>
    <property type="match status" value="1"/>
</dbReference>
<dbReference type="EMBL" id="JAVHJO010000017">
    <property type="protein sequence ID" value="KAK6525305.1"/>
    <property type="molecule type" value="Genomic_DNA"/>
</dbReference>
<comment type="caution">
    <text evidence="5">The sequence shown here is derived from an EMBL/GenBank/DDBJ whole genome shotgun (WGS) entry which is preliminary data.</text>
</comment>
<dbReference type="FunFam" id="2.70.50.30:FF:000004">
    <property type="entry name" value="Rho GDP-dissociation inhibitor 1"/>
    <property type="match status" value="1"/>
</dbReference>
<evidence type="ECO:0000256" key="3">
    <source>
        <dbReference type="ARBA" id="ARBA00022468"/>
    </source>
</evidence>
<evidence type="ECO:0000313" key="5">
    <source>
        <dbReference type="EMBL" id="KAK6525305.1"/>
    </source>
</evidence>
<dbReference type="PANTHER" id="PTHR10980">
    <property type="entry name" value="RHO GDP-DISSOCIATION INHIBITOR"/>
    <property type="match status" value="1"/>
</dbReference>
<evidence type="ECO:0000313" key="6">
    <source>
        <dbReference type="Proteomes" id="UP001365542"/>
    </source>
</evidence>
<evidence type="ECO:0000256" key="4">
    <source>
        <dbReference type="ARBA" id="ARBA00022490"/>
    </source>
</evidence>
<dbReference type="InterPro" id="IPR024792">
    <property type="entry name" value="RhoGDI_dom_sf"/>
</dbReference>
<evidence type="ECO:0008006" key="7">
    <source>
        <dbReference type="Google" id="ProtNLM"/>
    </source>
</evidence>
<dbReference type="PRINTS" id="PR00492">
    <property type="entry name" value="RHOGDI"/>
</dbReference>
<name>A0AAV9WUQ2_9PEZI</name>
<dbReference type="GO" id="GO:0005096">
    <property type="term" value="F:GTPase activator activity"/>
    <property type="evidence" value="ECO:0007669"/>
    <property type="project" value="UniProtKB-KW"/>
</dbReference>
<dbReference type="GO" id="GO:0005094">
    <property type="term" value="F:Rho GDP-dissociation inhibitor activity"/>
    <property type="evidence" value="ECO:0007669"/>
    <property type="project" value="InterPro"/>
</dbReference>
<evidence type="ECO:0000256" key="2">
    <source>
        <dbReference type="ARBA" id="ARBA00009758"/>
    </source>
</evidence>
<comment type="subcellular location">
    <subcellularLocation>
        <location evidence="1">Cytoplasm</location>
    </subcellularLocation>
</comment>
<reference evidence="5 6" key="1">
    <citation type="submission" date="2019-10" db="EMBL/GenBank/DDBJ databases">
        <authorList>
            <person name="Palmer J.M."/>
        </authorList>
    </citation>
    <scope>NUCLEOTIDE SEQUENCE [LARGE SCALE GENOMIC DNA]</scope>
    <source>
        <strain evidence="5 6">TWF694</strain>
    </source>
</reference>
<evidence type="ECO:0000256" key="1">
    <source>
        <dbReference type="ARBA" id="ARBA00004496"/>
    </source>
</evidence>
<organism evidence="5 6">
    <name type="scientific">Orbilia ellipsospora</name>
    <dbReference type="NCBI Taxonomy" id="2528407"/>
    <lineage>
        <taxon>Eukaryota</taxon>
        <taxon>Fungi</taxon>
        <taxon>Dikarya</taxon>
        <taxon>Ascomycota</taxon>
        <taxon>Pezizomycotina</taxon>
        <taxon>Orbiliomycetes</taxon>
        <taxon>Orbiliales</taxon>
        <taxon>Orbiliaceae</taxon>
        <taxon>Orbilia</taxon>
    </lineage>
</organism>
<comment type="similarity">
    <text evidence="2">Belongs to the Rho GDI family.</text>
</comment>
<protein>
    <recommendedName>
        <fullName evidence="7">Rho GDP dissociation inhibitor</fullName>
    </recommendedName>
</protein>
<gene>
    <name evidence="5" type="ORF">TWF694_005450</name>
</gene>
<proteinExistence type="inferred from homology"/>
<dbReference type="InterPro" id="IPR000406">
    <property type="entry name" value="Rho_GDI"/>
</dbReference>
<dbReference type="Proteomes" id="UP001365542">
    <property type="component" value="Unassembled WGS sequence"/>
</dbReference>
<keyword evidence="4" id="KW-0963">Cytoplasm</keyword>
<sequence length="145" mass="16468">MNTGDSRTVIIEELALDTADHPTLFVDLTQLGSLDSLERKSSIVEEGSKYQMTIKFVVQGDSISDLKYIQVFKRQGIEIDKFEHMLGTYLPNEGLPSYIEKLPTEKAPSSELARGSYSVTSRFQDGDKKTHLEFKWTFEIASKRK</sequence>